<keyword evidence="2" id="KW-1185">Reference proteome</keyword>
<evidence type="ECO:0000313" key="2">
    <source>
        <dbReference type="Proteomes" id="UP001143910"/>
    </source>
</evidence>
<evidence type="ECO:0000313" key="1">
    <source>
        <dbReference type="EMBL" id="KAJ2982168.1"/>
    </source>
</evidence>
<comment type="caution">
    <text evidence="1">The sequence shown here is derived from an EMBL/GenBank/DDBJ whole genome shotgun (WGS) entry which is preliminary data.</text>
</comment>
<protein>
    <submittedName>
        <fullName evidence="1">Uncharacterized protein</fullName>
    </submittedName>
</protein>
<proteinExistence type="predicted"/>
<dbReference type="Proteomes" id="UP001143910">
    <property type="component" value="Unassembled WGS sequence"/>
</dbReference>
<dbReference type="EMBL" id="JANJQO010000091">
    <property type="protein sequence ID" value="KAJ2982168.1"/>
    <property type="molecule type" value="Genomic_DNA"/>
</dbReference>
<sequence length="280" mass="31054">MATVKEGWHVVDDGVSLFTKTWTVPVKPATNSPVAKVIFVHGYDHHVDLCGEFFEALSARGIEVFAFDQRGNGLADLESIIASQLPSQIPLFLLGHSMGGTTIFTYACLGKPAQIAQIRGFIGDAPDFGLPDGAPAKPNWFAKRLLNTLGYVYPSLQLPSVLDAKTLSRDVSVQERYMTDPLCHHTITVEGILAHFDRSEKLVAHQVMPVNEVKSVWIGHGSKDLCTDYDASKKWVEELQLEDKCFQSYDGAFHNLHADIPEVKDQFISDVGDWILERSK</sequence>
<accession>A0ACC1NSS0</accession>
<gene>
    <name evidence="1" type="ORF">NQ176_g1568</name>
</gene>
<reference evidence="1" key="1">
    <citation type="submission" date="2022-08" db="EMBL/GenBank/DDBJ databases">
        <title>Genome Sequence of Lecanicillium fungicola.</title>
        <authorList>
            <person name="Buettner E."/>
        </authorList>
    </citation>
    <scope>NUCLEOTIDE SEQUENCE</scope>
    <source>
        <strain evidence="1">Babe33</strain>
    </source>
</reference>
<name>A0ACC1NSS0_9HYPO</name>
<organism evidence="1 2">
    <name type="scientific">Zarea fungicola</name>
    <dbReference type="NCBI Taxonomy" id="93591"/>
    <lineage>
        <taxon>Eukaryota</taxon>
        <taxon>Fungi</taxon>
        <taxon>Dikarya</taxon>
        <taxon>Ascomycota</taxon>
        <taxon>Pezizomycotina</taxon>
        <taxon>Sordariomycetes</taxon>
        <taxon>Hypocreomycetidae</taxon>
        <taxon>Hypocreales</taxon>
        <taxon>Cordycipitaceae</taxon>
        <taxon>Zarea</taxon>
    </lineage>
</organism>